<dbReference type="Proteomes" id="UP000775213">
    <property type="component" value="Unassembled WGS sequence"/>
</dbReference>
<gene>
    <name evidence="1" type="ORF">IEQ34_015257</name>
</gene>
<protein>
    <submittedName>
        <fullName evidence="1">Uncharacterized protein</fullName>
    </submittedName>
</protein>
<reference evidence="1 2" key="1">
    <citation type="journal article" date="2021" name="Hortic Res">
        <title>Chromosome-scale assembly of the Dendrobium chrysotoxum genome enhances the understanding of orchid evolution.</title>
        <authorList>
            <person name="Zhang Y."/>
            <person name="Zhang G.Q."/>
            <person name="Zhang D."/>
            <person name="Liu X.D."/>
            <person name="Xu X.Y."/>
            <person name="Sun W.H."/>
            <person name="Yu X."/>
            <person name="Zhu X."/>
            <person name="Wang Z.W."/>
            <person name="Zhao X."/>
            <person name="Zhong W.Y."/>
            <person name="Chen H."/>
            <person name="Yin W.L."/>
            <person name="Huang T."/>
            <person name="Niu S.C."/>
            <person name="Liu Z.J."/>
        </authorList>
    </citation>
    <scope>NUCLEOTIDE SEQUENCE [LARGE SCALE GENOMIC DNA]</scope>
    <source>
        <strain evidence="1">Lindl</strain>
    </source>
</reference>
<keyword evidence="2" id="KW-1185">Reference proteome</keyword>
<name>A0AAV7GHH8_DENCH</name>
<evidence type="ECO:0000313" key="1">
    <source>
        <dbReference type="EMBL" id="KAH0455225.1"/>
    </source>
</evidence>
<sequence length="116" mass="13686">MSVVVGLIVFFRDHRVVLFPEWLSQMGHFICDTQGHISFRSNLLEKWGKFKELPIPFHVGAEDLLKMLKLSDVDTLHYEVRYLRRYMDEKYLFKVVLSTHVGRSHAHMLKKSSKVP</sequence>
<accession>A0AAV7GHH8</accession>
<proteinExistence type="predicted"/>
<dbReference type="EMBL" id="JAGFBR010000014">
    <property type="protein sequence ID" value="KAH0455225.1"/>
    <property type="molecule type" value="Genomic_DNA"/>
</dbReference>
<organism evidence="1 2">
    <name type="scientific">Dendrobium chrysotoxum</name>
    <name type="common">Orchid</name>
    <dbReference type="NCBI Taxonomy" id="161865"/>
    <lineage>
        <taxon>Eukaryota</taxon>
        <taxon>Viridiplantae</taxon>
        <taxon>Streptophyta</taxon>
        <taxon>Embryophyta</taxon>
        <taxon>Tracheophyta</taxon>
        <taxon>Spermatophyta</taxon>
        <taxon>Magnoliopsida</taxon>
        <taxon>Liliopsida</taxon>
        <taxon>Asparagales</taxon>
        <taxon>Orchidaceae</taxon>
        <taxon>Epidendroideae</taxon>
        <taxon>Malaxideae</taxon>
        <taxon>Dendrobiinae</taxon>
        <taxon>Dendrobium</taxon>
    </lineage>
</organism>
<comment type="caution">
    <text evidence="1">The sequence shown here is derived from an EMBL/GenBank/DDBJ whole genome shotgun (WGS) entry which is preliminary data.</text>
</comment>
<dbReference type="AlphaFoldDB" id="A0AAV7GHH8"/>
<evidence type="ECO:0000313" key="2">
    <source>
        <dbReference type="Proteomes" id="UP000775213"/>
    </source>
</evidence>